<name>A0A150WHC5_BDEBC</name>
<dbReference type="EMBL" id="LUKE01000005">
    <property type="protein sequence ID" value="KYG62501.1"/>
    <property type="molecule type" value="Genomic_DNA"/>
</dbReference>
<comment type="caution">
    <text evidence="2">The sequence shown here is derived from an EMBL/GenBank/DDBJ whole genome shotgun (WGS) entry which is preliminary data.</text>
</comment>
<reference evidence="2 3" key="1">
    <citation type="submission" date="2016-03" db="EMBL/GenBank/DDBJ databases">
        <authorList>
            <person name="Ploux O."/>
        </authorList>
    </citation>
    <scope>NUCLEOTIDE SEQUENCE [LARGE SCALE GENOMIC DNA]</scope>
    <source>
        <strain evidence="2 3">R0</strain>
    </source>
</reference>
<dbReference type="InterPro" id="IPR036390">
    <property type="entry name" value="WH_DNA-bd_sf"/>
</dbReference>
<evidence type="ECO:0000313" key="2">
    <source>
        <dbReference type="EMBL" id="KYG62501.1"/>
    </source>
</evidence>
<organism evidence="2 3">
    <name type="scientific">Bdellovibrio bacteriovorus</name>
    <dbReference type="NCBI Taxonomy" id="959"/>
    <lineage>
        <taxon>Bacteria</taxon>
        <taxon>Pseudomonadati</taxon>
        <taxon>Bdellovibrionota</taxon>
        <taxon>Bdellovibrionia</taxon>
        <taxon>Bdellovibrionales</taxon>
        <taxon>Pseudobdellovibrionaceae</taxon>
        <taxon>Bdellovibrio</taxon>
    </lineage>
</organism>
<sequence length="152" mass="16928">MDYIRHIFKALRVSSSHFEKELGLSVAQIFVLKKLKDEPGLSINDLALRTTTHQSSVSVVVKKLEEQGLVSRTVSVEDSRRVVVSLTEAGLAKLETIPGTIQEQMLETLQNMNPEKTAKLAGLMKEFCMQAKIVDSEVAPMFEEIKPGSDIR</sequence>
<dbReference type="OrthoDB" id="9814496at2"/>
<dbReference type="Gene3D" id="1.10.10.10">
    <property type="entry name" value="Winged helix-like DNA-binding domain superfamily/Winged helix DNA-binding domain"/>
    <property type="match status" value="1"/>
</dbReference>
<gene>
    <name evidence="2" type="ORF">AZI86_16345</name>
</gene>
<protein>
    <submittedName>
        <fullName evidence="2">Transcriptional regulator</fullName>
    </submittedName>
</protein>
<dbReference type="Pfam" id="PF01047">
    <property type="entry name" value="MarR"/>
    <property type="match status" value="1"/>
</dbReference>
<dbReference type="PANTHER" id="PTHR33164:SF43">
    <property type="entry name" value="HTH-TYPE TRANSCRIPTIONAL REPRESSOR YETL"/>
    <property type="match status" value="1"/>
</dbReference>
<accession>A0A150WHC5</accession>
<dbReference type="InterPro" id="IPR039422">
    <property type="entry name" value="MarR/SlyA-like"/>
</dbReference>
<dbReference type="GO" id="GO:0003700">
    <property type="term" value="F:DNA-binding transcription factor activity"/>
    <property type="evidence" value="ECO:0007669"/>
    <property type="project" value="InterPro"/>
</dbReference>
<evidence type="ECO:0000313" key="3">
    <source>
        <dbReference type="Proteomes" id="UP000075320"/>
    </source>
</evidence>
<proteinExistence type="predicted"/>
<dbReference type="PROSITE" id="PS50995">
    <property type="entry name" value="HTH_MARR_2"/>
    <property type="match status" value="1"/>
</dbReference>
<dbReference type="PANTHER" id="PTHR33164">
    <property type="entry name" value="TRANSCRIPTIONAL REGULATOR, MARR FAMILY"/>
    <property type="match status" value="1"/>
</dbReference>
<dbReference type="SMART" id="SM00347">
    <property type="entry name" value="HTH_MARR"/>
    <property type="match status" value="1"/>
</dbReference>
<feature type="domain" description="HTH marR-type" evidence="1">
    <location>
        <begin position="1"/>
        <end position="129"/>
    </location>
</feature>
<dbReference type="SUPFAM" id="SSF46785">
    <property type="entry name" value="Winged helix' DNA-binding domain"/>
    <property type="match status" value="1"/>
</dbReference>
<dbReference type="Proteomes" id="UP000075320">
    <property type="component" value="Unassembled WGS sequence"/>
</dbReference>
<dbReference type="InterPro" id="IPR036388">
    <property type="entry name" value="WH-like_DNA-bd_sf"/>
</dbReference>
<dbReference type="GO" id="GO:0006950">
    <property type="term" value="P:response to stress"/>
    <property type="evidence" value="ECO:0007669"/>
    <property type="project" value="TreeGrafter"/>
</dbReference>
<dbReference type="AlphaFoldDB" id="A0A150WHC5"/>
<evidence type="ECO:0000259" key="1">
    <source>
        <dbReference type="PROSITE" id="PS50995"/>
    </source>
</evidence>
<dbReference type="InterPro" id="IPR000835">
    <property type="entry name" value="HTH_MarR-typ"/>
</dbReference>
<keyword evidence="3" id="KW-1185">Reference proteome</keyword>